<name>A0A565CF76_9BRAS</name>
<evidence type="ECO:0000313" key="1">
    <source>
        <dbReference type="EMBL" id="VVB12360.1"/>
    </source>
</evidence>
<proteinExistence type="predicted"/>
<reference evidence="1" key="1">
    <citation type="submission" date="2019-07" db="EMBL/GenBank/DDBJ databases">
        <authorList>
            <person name="Dittberner H."/>
        </authorList>
    </citation>
    <scope>NUCLEOTIDE SEQUENCE [LARGE SCALE GENOMIC DNA]</scope>
</reference>
<accession>A0A565CF76</accession>
<organism evidence="1 2">
    <name type="scientific">Arabis nemorensis</name>
    <dbReference type="NCBI Taxonomy" id="586526"/>
    <lineage>
        <taxon>Eukaryota</taxon>
        <taxon>Viridiplantae</taxon>
        <taxon>Streptophyta</taxon>
        <taxon>Embryophyta</taxon>
        <taxon>Tracheophyta</taxon>
        <taxon>Spermatophyta</taxon>
        <taxon>Magnoliopsida</taxon>
        <taxon>eudicotyledons</taxon>
        <taxon>Gunneridae</taxon>
        <taxon>Pentapetalae</taxon>
        <taxon>rosids</taxon>
        <taxon>malvids</taxon>
        <taxon>Brassicales</taxon>
        <taxon>Brassicaceae</taxon>
        <taxon>Arabideae</taxon>
        <taxon>Arabis</taxon>
    </lineage>
</organism>
<sequence length="145" mass="16650">MPTELKLNVVFQRVCDNEMFQLRLIVFQSIFFLKLPYAAAEVDLGGLTQPRRNKAEEKTPSGCDRLSNKVLRSRAEVDRTCDEARFRHRDAEVDPPFSPRRTVGDDEVYLKVYRVSILGGEDRFCCRCPDGAEVDTSCDVEVDYH</sequence>
<dbReference type="EMBL" id="CABITT030000007">
    <property type="protein sequence ID" value="VVB12360.1"/>
    <property type="molecule type" value="Genomic_DNA"/>
</dbReference>
<dbReference type="AlphaFoldDB" id="A0A565CF76"/>
<keyword evidence="2" id="KW-1185">Reference proteome</keyword>
<protein>
    <submittedName>
        <fullName evidence="1">Uncharacterized protein</fullName>
    </submittedName>
</protein>
<evidence type="ECO:0000313" key="2">
    <source>
        <dbReference type="Proteomes" id="UP000489600"/>
    </source>
</evidence>
<comment type="caution">
    <text evidence="1">The sequence shown here is derived from an EMBL/GenBank/DDBJ whole genome shotgun (WGS) entry which is preliminary data.</text>
</comment>
<gene>
    <name evidence="1" type="ORF">ANE_LOCUS22804</name>
</gene>
<dbReference type="Proteomes" id="UP000489600">
    <property type="component" value="Unassembled WGS sequence"/>
</dbReference>